<name>A0A835F778_9POAL</name>
<sequence length="82" mass="8677">MDSLLLKAATTGDAIMHKLAMHDPGVLLGTTPQGNTCLHTACIHGHDRSCKDALALNKSLLTTVNLQGETPLLTAVIRADIF</sequence>
<evidence type="ECO:0000313" key="1">
    <source>
        <dbReference type="EMBL" id="KAF8730805.1"/>
    </source>
</evidence>
<keyword evidence="2" id="KW-1185">Reference proteome</keyword>
<dbReference type="OrthoDB" id="673817at2759"/>
<dbReference type="SUPFAM" id="SSF48403">
    <property type="entry name" value="Ankyrin repeat"/>
    <property type="match status" value="1"/>
</dbReference>
<dbReference type="InterPro" id="IPR002110">
    <property type="entry name" value="Ankyrin_rpt"/>
</dbReference>
<protein>
    <submittedName>
        <fullName evidence="1">Uncharacterized protein</fullName>
    </submittedName>
</protein>
<reference evidence="1" key="1">
    <citation type="submission" date="2020-07" db="EMBL/GenBank/DDBJ databases">
        <title>Genome sequence and genetic diversity analysis of an under-domesticated orphan crop, white fonio (Digitaria exilis).</title>
        <authorList>
            <person name="Bennetzen J.L."/>
            <person name="Chen S."/>
            <person name="Ma X."/>
            <person name="Wang X."/>
            <person name="Yssel A.E.J."/>
            <person name="Chaluvadi S.R."/>
            <person name="Johnson M."/>
            <person name="Gangashetty P."/>
            <person name="Hamidou F."/>
            <person name="Sanogo M.D."/>
            <person name="Zwaenepoel A."/>
            <person name="Wallace J."/>
            <person name="Van De Peer Y."/>
            <person name="Van Deynze A."/>
        </authorList>
    </citation>
    <scope>NUCLEOTIDE SEQUENCE</scope>
    <source>
        <tissue evidence="1">Leaves</tissue>
    </source>
</reference>
<dbReference type="Gene3D" id="1.25.40.20">
    <property type="entry name" value="Ankyrin repeat-containing domain"/>
    <property type="match status" value="1"/>
</dbReference>
<comment type="caution">
    <text evidence="1">The sequence shown here is derived from an EMBL/GenBank/DDBJ whole genome shotgun (WGS) entry which is preliminary data.</text>
</comment>
<dbReference type="Proteomes" id="UP000636709">
    <property type="component" value="Unassembled WGS sequence"/>
</dbReference>
<dbReference type="Pfam" id="PF00023">
    <property type="entry name" value="Ank"/>
    <property type="match status" value="1"/>
</dbReference>
<dbReference type="AlphaFoldDB" id="A0A835F778"/>
<evidence type="ECO:0000313" key="2">
    <source>
        <dbReference type="Proteomes" id="UP000636709"/>
    </source>
</evidence>
<accession>A0A835F778</accession>
<dbReference type="InterPro" id="IPR036770">
    <property type="entry name" value="Ankyrin_rpt-contain_sf"/>
</dbReference>
<dbReference type="EMBL" id="JACEFO010001613">
    <property type="protein sequence ID" value="KAF8730805.1"/>
    <property type="molecule type" value="Genomic_DNA"/>
</dbReference>
<proteinExistence type="predicted"/>
<organism evidence="1 2">
    <name type="scientific">Digitaria exilis</name>
    <dbReference type="NCBI Taxonomy" id="1010633"/>
    <lineage>
        <taxon>Eukaryota</taxon>
        <taxon>Viridiplantae</taxon>
        <taxon>Streptophyta</taxon>
        <taxon>Embryophyta</taxon>
        <taxon>Tracheophyta</taxon>
        <taxon>Spermatophyta</taxon>
        <taxon>Magnoliopsida</taxon>
        <taxon>Liliopsida</taxon>
        <taxon>Poales</taxon>
        <taxon>Poaceae</taxon>
        <taxon>PACMAD clade</taxon>
        <taxon>Panicoideae</taxon>
        <taxon>Panicodae</taxon>
        <taxon>Paniceae</taxon>
        <taxon>Anthephorinae</taxon>
        <taxon>Digitaria</taxon>
    </lineage>
</organism>
<gene>
    <name evidence="1" type="ORF">HU200_016668</name>
</gene>